<keyword evidence="2" id="KW-1185">Reference proteome</keyword>
<dbReference type="OrthoDB" id="200410at2"/>
<gene>
    <name evidence="1" type="ORF">ESB00_05050</name>
</gene>
<dbReference type="EMBL" id="SDHX01000001">
    <property type="protein sequence ID" value="RXK55267.1"/>
    <property type="molecule type" value="Genomic_DNA"/>
</dbReference>
<reference evidence="1 2" key="1">
    <citation type="submission" date="2019-01" db="EMBL/GenBank/DDBJ databases">
        <title>Lacunisphaera sp. strain TWA-58.</title>
        <authorList>
            <person name="Chen W.-M."/>
        </authorList>
    </citation>
    <scope>NUCLEOTIDE SEQUENCE [LARGE SCALE GENOMIC DNA]</scope>
    <source>
        <strain evidence="1 2">TWA-58</strain>
    </source>
</reference>
<comment type="caution">
    <text evidence="1">The sequence shown here is derived from an EMBL/GenBank/DDBJ whole genome shotgun (WGS) entry which is preliminary data.</text>
</comment>
<dbReference type="Proteomes" id="UP000290218">
    <property type="component" value="Unassembled WGS sequence"/>
</dbReference>
<sequence length="64" mass="7030">MDDPAQAIEEARRAGIDLALVDSNLALSYEERVLRHASAQELMWALKEAGAAYEKSARSAAEIR</sequence>
<proteinExistence type="predicted"/>
<dbReference type="RefSeq" id="WP_129046631.1">
    <property type="nucleotide sequence ID" value="NZ_SDHX01000001.1"/>
</dbReference>
<organism evidence="1 2">
    <name type="scientific">Oleiharenicola lentus</name>
    <dbReference type="NCBI Taxonomy" id="2508720"/>
    <lineage>
        <taxon>Bacteria</taxon>
        <taxon>Pseudomonadati</taxon>
        <taxon>Verrucomicrobiota</taxon>
        <taxon>Opitutia</taxon>
        <taxon>Opitutales</taxon>
        <taxon>Opitutaceae</taxon>
        <taxon>Oleiharenicola</taxon>
    </lineage>
</organism>
<accession>A0A4Q1C8J2</accession>
<evidence type="ECO:0000313" key="1">
    <source>
        <dbReference type="EMBL" id="RXK55267.1"/>
    </source>
</evidence>
<protein>
    <submittedName>
        <fullName evidence="1">Uncharacterized protein</fullName>
    </submittedName>
</protein>
<name>A0A4Q1C8J2_9BACT</name>
<dbReference type="AlphaFoldDB" id="A0A4Q1C8J2"/>
<evidence type="ECO:0000313" key="2">
    <source>
        <dbReference type="Proteomes" id="UP000290218"/>
    </source>
</evidence>